<accession>A0A6N2KBX9</accession>
<sequence>MEISKVRAVTCFYKSPPSPFLPLISSHPPLPPPLSLPYLYISLPPPPPPPQPPPQRRCRRQTHFFCAPPTNPKLDRYNLRKEIEKKREDIINGKQPIKL</sequence>
<dbReference type="AlphaFoldDB" id="A0A6N2KBX9"/>
<dbReference type="EMBL" id="CAADRP010000258">
    <property type="protein sequence ID" value="VFU25888.1"/>
    <property type="molecule type" value="Genomic_DNA"/>
</dbReference>
<name>A0A6N2KBX9_SALVM</name>
<evidence type="ECO:0000313" key="1">
    <source>
        <dbReference type="EMBL" id="VFU25888.1"/>
    </source>
</evidence>
<protein>
    <submittedName>
        <fullName evidence="1">Uncharacterized protein</fullName>
    </submittedName>
</protein>
<reference evidence="1" key="1">
    <citation type="submission" date="2019-03" db="EMBL/GenBank/DDBJ databases">
        <authorList>
            <person name="Mank J."/>
            <person name="Almeida P."/>
        </authorList>
    </citation>
    <scope>NUCLEOTIDE SEQUENCE</scope>
    <source>
        <strain evidence="1">78183</strain>
    </source>
</reference>
<organism evidence="1">
    <name type="scientific">Salix viminalis</name>
    <name type="common">Common osier</name>
    <name type="synonym">Basket willow</name>
    <dbReference type="NCBI Taxonomy" id="40686"/>
    <lineage>
        <taxon>Eukaryota</taxon>
        <taxon>Viridiplantae</taxon>
        <taxon>Streptophyta</taxon>
        <taxon>Embryophyta</taxon>
        <taxon>Tracheophyta</taxon>
        <taxon>Spermatophyta</taxon>
        <taxon>Magnoliopsida</taxon>
        <taxon>eudicotyledons</taxon>
        <taxon>Gunneridae</taxon>
        <taxon>Pentapetalae</taxon>
        <taxon>rosids</taxon>
        <taxon>fabids</taxon>
        <taxon>Malpighiales</taxon>
        <taxon>Salicaceae</taxon>
        <taxon>Saliceae</taxon>
        <taxon>Salix</taxon>
    </lineage>
</organism>
<proteinExistence type="predicted"/>
<gene>
    <name evidence="1" type="ORF">SVIM_LOCUS64275</name>
</gene>